<keyword evidence="3" id="KW-1185">Reference proteome</keyword>
<organism evidence="2 3">
    <name type="scientific">Okeanomitos corallinicola TIOX110</name>
    <dbReference type="NCBI Taxonomy" id="3133117"/>
    <lineage>
        <taxon>Bacteria</taxon>
        <taxon>Bacillati</taxon>
        <taxon>Cyanobacteriota</taxon>
        <taxon>Cyanophyceae</taxon>
        <taxon>Nostocales</taxon>
        <taxon>Aphanizomenonaceae</taxon>
        <taxon>Okeanomitos</taxon>
    </lineage>
</organism>
<keyword evidence="1" id="KW-0472">Membrane</keyword>
<proteinExistence type="predicted"/>
<evidence type="ECO:0000313" key="2">
    <source>
        <dbReference type="EMBL" id="WZB90202.1"/>
    </source>
</evidence>
<keyword evidence="1" id="KW-0812">Transmembrane</keyword>
<dbReference type="RefSeq" id="WP_353933095.1">
    <property type="nucleotide sequence ID" value="NZ_CP150886.1"/>
</dbReference>
<protein>
    <submittedName>
        <fullName evidence="2">Uncharacterized protein</fullName>
    </submittedName>
</protein>
<sequence length="140" mass="16536">MVITYREKIINLWAVFLLGTLFHTQLGLMPLFHSLNVVESQPAKSLDEVSLIFWLMLGFFMLPMLAIIGTTFTENKRYRILHFGLSVFYGFMNLMHLVLDLLLPRVIWYQIALMAFLFLLGLLLIFVAYRWMKYPVNRQN</sequence>
<dbReference type="EMBL" id="CP150886">
    <property type="protein sequence ID" value="WZB90202.1"/>
    <property type="molecule type" value="Genomic_DNA"/>
</dbReference>
<reference evidence="2 3" key="1">
    <citation type="submission" date="2024-04" db="EMBL/GenBank/DDBJ databases">
        <title>Okeanomitos corallinicola gen. &amp; sp. nov. (Nostocales, Cyanobacteria), a new toxic marine heterocyst-forming cyanobacterium from a coral reef.</title>
        <authorList>
            <person name="Li H."/>
            <person name="Li R."/>
            <person name="Kang J."/>
            <person name="Hii K.S."/>
            <person name="Mohamed H.F."/>
            <person name="Xu X."/>
            <person name="Luo Z."/>
        </authorList>
    </citation>
    <scope>NUCLEOTIDE SEQUENCE [LARGE SCALE GENOMIC DNA]</scope>
    <source>
        <strain evidence="2 3">TIOX110</strain>
    </source>
</reference>
<keyword evidence="1" id="KW-1133">Transmembrane helix</keyword>
<gene>
    <name evidence="2" type="ORF">WJM97_03100</name>
</gene>
<name>A0ABZ2UZ55_9CYAN</name>
<evidence type="ECO:0000313" key="3">
    <source>
        <dbReference type="Proteomes" id="UP001483337"/>
    </source>
</evidence>
<dbReference type="Proteomes" id="UP001483337">
    <property type="component" value="Chromosome"/>
</dbReference>
<feature type="transmembrane region" description="Helical" evidence="1">
    <location>
        <begin position="52"/>
        <end position="73"/>
    </location>
</feature>
<evidence type="ECO:0000256" key="1">
    <source>
        <dbReference type="SAM" id="Phobius"/>
    </source>
</evidence>
<accession>A0ABZ2UZ55</accession>
<feature type="transmembrane region" description="Helical" evidence="1">
    <location>
        <begin position="12"/>
        <end position="32"/>
    </location>
</feature>
<feature type="transmembrane region" description="Helical" evidence="1">
    <location>
        <begin position="80"/>
        <end position="101"/>
    </location>
</feature>
<feature type="transmembrane region" description="Helical" evidence="1">
    <location>
        <begin position="107"/>
        <end position="129"/>
    </location>
</feature>